<gene>
    <name evidence="1" type="ORF">GCM10008955_40930</name>
</gene>
<dbReference type="EMBL" id="BMPP01000036">
    <property type="protein sequence ID" value="GGK42937.1"/>
    <property type="molecule type" value="Genomic_DNA"/>
</dbReference>
<proteinExistence type="predicted"/>
<accession>A0ABQ2F312</accession>
<evidence type="ECO:0000313" key="1">
    <source>
        <dbReference type="EMBL" id="GGK42937.1"/>
    </source>
</evidence>
<reference evidence="2" key="1">
    <citation type="journal article" date="2019" name="Int. J. Syst. Evol. Microbiol.">
        <title>The Global Catalogue of Microorganisms (GCM) 10K type strain sequencing project: providing services to taxonomists for standard genome sequencing and annotation.</title>
        <authorList>
            <consortium name="The Broad Institute Genomics Platform"/>
            <consortium name="The Broad Institute Genome Sequencing Center for Infectious Disease"/>
            <person name="Wu L."/>
            <person name="Ma J."/>
        </authorList>
    </citation>
    <scope>NUCLEOTIDE SEQUENCE [LARGE SCALE GENOMIC DNA]</scope>
    <source>
        <strain evidence="2">JCM 30331</strain>
    </source>
</reference>
<comment type="caution">
    <text evidence="1">The sequence shown here is derived from an EMBL/GenBank/DDBJ whole genome shotgun (WGS) entry which is preliminary data.</text>
</comment>
<evidence type="ECO:0000313" key="2">
    <source>
        <dbReference type="Proteomes" id="UP000647587"/>
    </source>
</evidence>
<evidence type="ECO:0008006" key="3">
    <source>
        <dbReference type="Google" id="ProtNLM"/>
    </source>
</evidence>
<name>A0ABQ2F312_9DEIO</name>
<dbReference type="Proteomes" id="UP000647587">
    <property type="component" value="Unassembled WGS sequence"/>
</dbReference>
<protein>
    <recommendedName>
        <fullName evidence="3">DUF541 domain-containing protein</fullName>
    </recommendedName>
</protein>
<sequence length="95" mass="9819">MGAEHPTLYATKRCSQQLAKARQLATNAIARMGVTMECASVKLSADSAAQLADMASAAVLNSASRREAFSRGQAVGQAPASLPKNMHISACTGLV</sequence>
<organism evidence="1 2">
    <name type="scientific">Deinococcus malanensis</name>
    <dbReference type="NCBI Taxonomy" id="1706855"/>
    <lineage>
        <taxon>Bacteria</taxon>
        <taxon>Thermotogati</taxon>
        <taxon>Deinococcota</taxon>
        <taxon>Deinococci</taxon>
        <taxon>Deinococcales</taxon>
        <taxon>Deinococcaceae</taxon>
        <taxon>Deinococcus</taxon>
    </lineage>
</organism>
<keyword evidence="2" id="KW-1185">Reference proteome</keyword>